<dbReference type="Pfam" id="PF00106">
    <property type="entry name" value="adh_short"/>
    <property type="match status" value="1"/>
</dbReference>
<dbReference type="InterPro" id="IPR035979">
    <property type="entry name" value="RBD_domain_sf"/>
</dbReference>
<dbReference type="Pfam" id="PF00076">
    <property type="entry name" value="RRM_1"/>
    <property type="match status" value="1"/>
</dbReference>
<protein>
    <recommendedName>
        <fullName evidence="3">RRM domain-containing protein</fullName>
    </recommendedName>
</protein>
<dbReference type="GO" id="GO:0008670">
    <property type="term" value="F:2,4-dienoyl-CoA reductase (NADPH) activity"/>
    <property type="evidence" value="ECO:0007669"/>
    <property type="project" value="TreeGrafter"/>
</dbReference>
<dbReference type="SMART" id="SM00360">
    <property type="entry name" value="RRM"/>
    <property type="match status" value="1"/>
</dbReference>
<accession>A0AAN6M7E6</accession>
<dbReference type="PRINTS" id="PR00081">
    <property type="entry name" value="GDHRDH"/>
</dbReference>
<name>A0AAN6M7E6_9PLEO</name>
<dbReference type="Gene3D" id="3.30.70.330">
    <property type="match status" value="1"/>
</dbReference>
<dbReference type="PANTHER" id="PTHR43658">
    <property type="entry name" value="SHORT-CHAIN DEHYDROGENASE/REDUCTASE"/>
    <property type="match status" value="1"/>
</dbReference>
<dbReference type="GO" id="GO:0006635">
    <property type="term" value="P:fatty acid beta-oxidation"/>
    <property type="evidence" value="ECO:0007669"/>
    <property type="project" value="TreeGrafter"/>
</dbReference>
<keyword evidence="2" id="KW-0694">RNA-binding</keyword>
<dbReference type="InterPro" id="IPR000504">
    <property type="entry name" value="RRM_dom"/>
</dbReference>
<evidence type="ECO:0000259" key="3">
    <source>
        <dbReference type="PROSITE" id="PS50102"/>
    </source>
</evidence>
<comment type="caution">
    <text evidence="4">The sequence shown here is derived from an EMBL/GenBank/DDBJ whole genome shotgun (WGS) entry which is preliminary data.</text>
</comment>
<proteinExistence type="predicted"/>
<keyword evidence="1" id="KW-0560">Oxidoreductase</keyword>
<dbReference type="InterPro" id="IPR012677">
    <property type="entry name" value="Nucleotide-bd_a/b_plait_sf"/>
</dbReference>
<dbReference type="Proteomes" id="UP001280581">
    <property type="component" value="Unassembled WGS sequence"/>
</dbReference>
<dbReference type="PANTHER" id="PTHR43658:SF8">
    <property type="entry name" value="17-BETA-HYDROXYSTEROID DEHYDROGENASE 14-RELATED"/>
    <property type="match status" value="1"/>
</dbReference>
<dbReference type="InterPro" id="IPR036291">
    <property type="entry name" value="NAD(P)-bd_dom_sf"/>
</dbReference>
<dbReference type="SUPFAM" id="SSF51735">
    <property type="entry name" value="NAD(P)-binding Rossmann-fold domains"/>
    <property type="match status" value="1"/>
</dbReference>
<dbReference type="Gene3D" id="3.40.50.720">
    <property type="entry name" value="NAD(P)-binding Rossmann-like Domain"/>
    <property type="match status" value="1"/>
</dbReference>
<gene>
    <name evidence="4" type="ORF">GRF29_8g127530</name>
</gene>
<evidence type="ECO:0000313" key="5">
    <source>
        <dbReference type="Proteomes" id="UP001280581"/>
    </source>
</evidence>
<dbReference type="PROSITE" id="PS50102">
    <property type="entry name" value="RRM"/>
    <property type="match status" value="1"/>
</dbReference>
<feature type="domain" description="RRM" evidence="3">
    <location>
        <begin position="309"/>
        <end position="390"/>
    </location>
</feature>
<dbReference type="AlphaFoldDB" id="A0AAN6M7E6"/>
<organism evidence="4 5">
    <name type="scientific">Pseudopithomyces chartarum</name>
    <dbReference type="NCBI Taxonomy" id="1892770"/>
    <lineage>
        <taxon>Eukaryota</taxon>
        <taxon>Fungi</taxon>
        <taxon>Dikarya</taxon>
        <taxon>Ascomycota</taxon>
        <taxon>Pezizomycotina</taxon>
        <taxon>Dothideomycetes</taxon>
        <taxon>Pleosporomycetidae</taxon>
        <taxon>Pleosporales</taxon>
        <taxon>Massarineae</taxon>
        <taxon>Didymosphaeriaceae</taxon>
        <taxon>Pseudopithomyces</taxon>
    </lineage>
</organism>
<dbReference type="GO" id="GO:0005739">
    <property type="term" value="C:mitochondrion"/>
    <property type="evidence" value="ECO:0007669"/>
    <property type="project" value="TreeGrafter"/>
</dbReference>
<sequence length="390" mass="42713">MSSIDLPLKDGKIILITGGASGIGLSLTKQAANLGAKVLVADLRTTPEFDSWIQDKNDVLYVKADVSHWPDFQKLFAACEEKWNDVPDAYGICAGVFEPPFSNFWQDPEDERYAQVDINVSHPIKLTRLAIKKSLGKRKRASVCIISSIGGLSGSTAAPLYCATKHAIVGFVKSMTATEGITGVKVTTICPGLVHTPLFTDDKKSQFSFQERNALKPDEVATGMLNLLQEKKYECGTVLEISLAGTRVIPEWNPKLHPTTFSKTFTREQPWKLKGVPIIAQLTEAEKNRAPRAAAEGDAASAANEAPFHRLYVGNIHFSVTEDDLKEIFIPFGELEQVTLQRGEQNPTRSKGYGFVQFVDPNDAKKALSEMVRGPLITSLHGAGPKKSRT</sequence>
<evidence type="ECO:0000256" key="1">
    <source>
        <dbReference type="ARBA" id="ARBA00023002"/>
    </source>
</evidence>
<evidence type="ECO:0000256" key="2">
    <source>
        <dbReference type="PROSITE-ProRule" id="PRU00176"/>
    </source>
</evidence>
<dbReference type="SUPFAM" id="SSF54928">
    <property type="entry name" value="RNA-binding domain, RBD"/>
    <property type="match status" value="1"/>
</dbReference>
<dbReference type="GO" id="GO:0003723">
    <property type="term" value="F:RNA binding"/>
    <property type="evidence" value="ECO:0007669"/>
    <property type="project" value="UniProtKB-UniRule"/>
</dbReference>
<keyword evidence="5" id="KW-1185">Reference proteome</keyword>
<reference evidence="4 5" key="1">
    <citation type="submission" date="2021-02" db="EMBL/GenBank/DDBJ databases">
        <title>Genome assembly of Pseudopithomyces chartarum.</title>
        <authorList>
            <person name="Jauregui R."/>
            <person name="Singh J."/>
            <person name="Voisey C."/>
        </authorList>
    </citation>
    <scope>NUCLEOTIDE SEQUENCE [LARGE SCALE GENOMIC DNA]</scope>
    <source>
        <strain evidence="4 5">AGR01</strain>
    </source>
</reference>
<dbReference type="EMBL" id="WVTA01000002">
    <property type="protein sequence ID" value="KAK3215486.1"/>
    <property type="molecule type" value="Genomic_DNA"/>
</dbReference>
<evidence type="ECO:0000313" key="4">
    <source>
        <dbReference type="EMBL" id="KAK3215486.1"/>
    </source>
</evidence>
<dbReference type="InterPro" id="IPR002347">
    <property type="entry name" value="SDR_fam"/>
</dbReference>